<dbReference type="CTD" id="7965"/>
<evidence type="ECO:0000256" key="3">
    <source>
        <dbReference type="ARBA" id="ARBA00022917"/>
    </source>
</evidence>
<name>A0A6J1SMU8_FRAOC</name>
<organism evidence="5 6">
    <name type="scientific">Frankliniella occidentalis</name>
    <name type="common">Western flower thrips</name>
    <name type="synonym">Euthrips occidentalis</name>
    <dbReference type="NCBI Taxonomy" id="133901"/>
    <lineage>
        <taxon>Eukaryota</taxon>
        <taxon>Metazoa</taxon>
        <taxon>Ecdysozoa</taxon>
        <taxon>Arthropoda</taxon>
        <taxon>Hexapoda</taxon>
        <taxon>Insecta</taxon>
        <taxon>Pterygota</taxon>
        <taxon>Neoptera</taxon>
        <taxon>Paraneoptera</taxon>
        <taxon>Thysanoptera</taxon>
        <taxon>Terebrantia</taxon>
        <taxon>Thripoidea</taxon>
        <taxon>Thripidae</taxon>
        <taxon>Frankliniella</taxon>
    </lineage>
</organism>
<dbReference type="GO" id="GO:0017101">
    <property type="term" value="C:aminoacyl-tRNA synthetase multienzyme complex"/>
    <property type="evidence" value="ECO:0007669"/>
    <property type="project" value="InterPro"/>
</dbReference>
<dbReference type="Gene3D" id="1.20.1050.130">
    <property type="match status" value="1"/>
</dbReference>
<dbReference type="KEGG" id="foc:113209371"/>
<gene>
    <name evidence="6" type="primary">LOC113209371</name>
</gene>
<dbReference type="InterPro" id="IPR042360">
    <property type="entry name" value="AIMP2"/>
</dbReference>
<feature type="domain" description="AIMP2 thioredoxin-like" evidence="4">
    <location>
        <begin position="125"/>
        <end position="209"/>
    </location>
</feature>
<comment type="subcellular location">
    <subcellularLocation>
        <location evidence="1">Cytoplasm</location>
    </subcellularLocation>
</comment>
<dbReference type="GO" id="GO:0005737">
    <property type="term" value="C:cytoplasm"/>
    <property type="evidence" value="ECO:0007669"/>
    <property type="project" value="UniProtKB-SubCell"/>
</dbReference>
<accession>A0A6J1SMU8</accession>
<dbReference type="RefSeq" id="XP_026282619.1">
    <property type="nucleotide sequence ID" value="XM_026426834.2"/>
</dbReference>
<reference evidence="6" key="1">
    <citation type="submission" date="2025-08" db="UniProtKB">
        <authorList>
            <consortium name="RefSeq"/>
        </authorList>
    </citation>
    <scope>IDENTIFICATION</scope>
    <source>
        <tissue evidence="6">Whole organism</tissue>
    </source>
</reference>
<evidence type="ECO:0000313" key="6">
    <source>
        <dbReference type="RefSeq" id="XP_026282619.1"/>
    </source>
</evidence>
<dbReference type="PANTHER" id="PTHR13438:SF2">
    <property type="entry name" value="AMINOACYL TRNA SYNTHASE COMPLEX-INTERACTING MULTIFUNCTIONAL PROTEIN 2"/>
    <property type="match status" value="1"/>
</dbReference>
<protein>
    <submittedName>
        <fullName evidence="6">Aminoacyl tRNA synthase complex-interacting multifunctional protein 2 isoform X1</fullName>
    </submittedName>
</protein>
<dbReference type="GeneID" id="113209371"/>
<dbReference type="AlphaFoldDB" id="A0A6J1SMU8"/>
<proteinExistence type="predicted"/>
<keyword evidence="5" id="KW-1185">Reference proteome</keyword>
<sequence>MSVCMFKLRPIVNHDEPLPVPSHNMYTMKPVQEAARTQGQDKAPSSAATVRLADISGRVQELIQGSKGDMAALEGRQEDILKKLSKLRIDIEELRAILRQPSQVTASSLSTSSNVKCPPCPELGESRDIVVYASPKNPPYSLLGLARVWRASCPIQISNHTHSSVKEAPSAALTFVNEVTGVPNLKIILIWKEVPETELVINPIRHIAVRGETNILRFLSRVGPTDYAYEANSNLSQVALLDEVLDNCQRLARSKTVKEKQAIVRTFNASLGKSEWMCGQPKLSIIDTAVWSVLKQQGPSAALTQTLTKWMERCDSMLL</sequence>
<dbReference type="PANTHER" id="PTHR13438">
    <property type="entry name" value="AMINOACYL TRNA SYNTHASE COMPLEX-INTERACTING MULTIFUNCTIONAL PROTEIN"/>
    <property type="match status" value="1"/>
</dbReference>
<keyword evidence="2" id="KW-0963">Cytoplasm</keyword>
<evidence type="ECO:0000256" key="2">
    <source>
        <dbReference type="ARBA" id="ARBA00022490"/>
    </source>
</evidence>
<dbReference type="InterPro" id="IPR041503">
    <property type="entry name" value="AIMP2_thioredoxin"/>
</dbReference>
<dbReference type="GO" id="GO:0006412">
    <property type="term" value="P:translation"/>
    <property type="evidence" value="ECO:0007669"/>
    <property type="project" value="UniProtKB-KW"/>
</dbReference>
<evidence type="ECO:0000256" key="1">
    <source>
        <dbReference type="ARBA" id="ARBA00004496"/>
    </source>
</evidence>
<evidence type="ECO:0000259" key="4">
    <source>
        <dbReference type="Pfam" id="PF18569"/>
    </source>
</evidence>
<dbReference type="OrthoDB" id="424586at2759"/>
<dbReference type="Pfam" id="PF18569">
    <property type="entry name" value="Thioredoxin_16"/>
    <property type="match status" value="1"/>
</dbReference>
<keyword evidence="3" id="KW-0648">Protein biosynthesis</keyword>
<evidence type="ECO:0000313" key="5">
    <source>
        <dbReference type="Proteomes" id="UP000504606"/>
    </source>
</evidence>
<dbReference type="Proteomes" id="UP000504606">
    <property type="component" value="Unplaced"/>
</dbReference>